<dbReference type="EMBL" id="FOVD01000006">
    <property type="protein sequence ID" value="SFN64339.1"/>
    <property type="molecule type" value="Genomic_DNA"/>
</dbReference>
<feature type="transmembrane region" description="Helical" evidence="1">
    <location>
        <begin position="110"/>
        <end position="128"/>
    </location>
</feature>
<dbReference type="OrthoDB" id="1274641at2"/>
<gene>
    <name evidence="3" type="ORF">SAMN05421594_3611</name>
</gene>
<feature type="transmembrane region" description="Helical" evidence="1">
    <location>
        <begin position="69"/>
        <end position="90"/>
    </location>
</feature>
<keyword evidence="1" id="KW-0472">Membrane</keyword>
<evidence type="ECO:0000313" key="4">
    <source>
        <dbReference type="Proteomes" id="UP000198769"/>
    </source>
</evidence>
<proteinExistence type="predicted"/>
<name>A0A1I5AQ81_CHROL</name>
<evidence type="ECO:0000256" key="2">
    <source>
        <dbReference type="SAM" id="SignalP"/>
    </source>
</evidence>
<sequence>MKLLFSALFMAFFFISISAQVSDSVKLGKNNREFFIKGDQKFKFSEYKKVFTNPEALGYMKKANTNGTVAQIFGAIGGGLVGFGLAKEVFRTKTTYQNGVAYKKKDKGGWGLVGIGLGAIGIGIPFAISSGKNMKKAINTQNQAGGTDETKTTSYKLDLSGNSIGITYSF</sequence>
<dbReference type="RefSeq" id="WP_090025926.1">
    <property type="nucleotide sequence ID" value="NZ_FOVD01000006.1"/>
</dbReference>
<keyword evidence="4" id="KW-1185">Reference proteome</keyword>
<accession>A0A1I5AQ81</accession>
<feature type="signal peptide" evidence="2">
    <location>
        <begin position="1"/>
        <end position="21"/>
    </location>
</feature>
<dbReference type="Proteomes" id="UP000198769">
    <property type="component" value="Unassembled WGS sequence"/>
</dbReference>
<dbReference type="AlphaFoldDB" id="A0A1I5AQ81"/>
<keyword evidence="1" id="KW-1133">Transmembrane helix</keyword>
<evidence type="ECO:0000256" key="1">
    <source>
        <dbReference type="SAM" id="Phobius"/>
    </source>
</evidence>
<feature type="chain" id="PRO_5011659160" description="Outer membrane protein beta-barrel domain-containing protein" evidence="2">
    <location>
        <begin position="22"/>
        <end position="170"/>
    </location>
</feature>
<reference evidence="4" key="1">
    <citation type="submission" date="2016-10" db="EMBL/GenBank/DDBJ databases">
        <authorList>
            <person name="Varghese N."/>
            <person name="Submissions S."/>
        </authorList>
    </citation>
    <scope>NUCLEOTIDE SEQUENCE [LARGE SCALE GENOMIC DNA]</scope>
    <source>
        <strain evidence="4">DSM 25575</strain>
    </source>
</reference>
<protein>
    <recommendedName>
        <fullName evidence="5">Outer membrane protein beta-barrel domain-containing protein</fullName>
    </recommendedName>
</protein>
<organism evidence="3 4">
    <name type="scientific">Chryseobacterium oleae</name>
    <dbReference type="NCBI Taxonomy" id="491207"/>
    <lineage>
        <taxon>Bacteria</taxon>
        <taxon>Pseudomonadati</taxon>
        <taxon>Bacteroidota</taxon>
        <taxon>Flavobacteriia</taxon>
        <taxon>Flavobacteriales</taxon>
        <taxon>Weeksellaceae</taxon>
        <taxon>Chryseobacterium group</taxon>
        <taxon>Chryseobacterium</taxon>
    </lineage>
</organism>
<keyword evidence="2" id="KW-0732">Signal</keyword>
<evidence type="ECO:0008006" key="5">
    <source>
        <dbReference type="Google" id="ProtNLM"/>
    </source>
</evidence>
<evidence type="ECO:0000313" key="3">
    <source>
        <dbReference type="EMBL" id="SFN64339.1"/>
    </source>
</evidence>
<keyword evidence="1" id="KW-0812">Transmembrane</keyword>